<dbReference type="EnsemblPlants" id="PGSC0003DMT400015048">
    <property type="protein sequence ID" value="PGSC0003DMT400015048"/>
    <property type="gene ID" value="PGSC0003DMG400005877"/>
</dbReference>
<dbReference type="Gramene" id="PGSC0003DMT400015048">
    <property type="protein sequence ID" value="PGSC0003DMT400015048"/>
    <property type="gene ID" value="PGSC0003DMG400005877"/>
</dbReference>
<protein>
    <submittedName>
        <fullName evidence="2">Uncharacterized protein</fullName>
    </submittedName>
</protein>
<dbReference type="Proteomes" id="UP000011115">
    <property type="component" value="Unassembled WGS sequence"/>
</dbReference>
<feature type="compositionally biased region" description="Polar residues" evidence="1">
    <location>
        <begin position="27"/>
        <end position="36"/>
    </location>
</feature>
<evidence type="ECO:0000313" key="2">
    <source>
        <dbReference type="EnsemblPlants" id="PGSC0003DMT400015048"/>
    </source>
</evidence>
<accession>M1A5B9</accession>
<evidence type="ECO:0000256" key="1">
    <source>
        <dbReference type="SAM" id="MobiDB-lite"/>
    </source>
</evidence>
<sequence>MYLKQSEYYLLGCNETGIGRAWRNDDFTTQTPTQPATKRPHAKSVSNPDSD</sequence>
<reference evidence="3" key="1">
    <citation type="journal article" date="2011" name="Nature">
        <title>Genome sequence and analysis of the tuber crop potato.</title>
        <authorList>
            <consortium name="The Potato Genome Sequencing Consortium"/>
        </authorList>
    </citation>
    <scope>NUCLEOTIDE SEQUENCE [LARGE SCALE GENOMIC DNA]</scope>
    <source>
        <strain evidence="3">cv. DM1-3 516 R44</strain>
    </source>
</reference>
<dbReference type="PaxDb" id="4113-PGSC0003DMT400015048"/>
<feature type="region of interest" description="Disordered" evidence="1">
    <location>
        <begin position="19"/>
        <end position="51"/>
    </location>
</feature>
<evidence type="ECO:0000313" key="3">
    <source>
        <dbReference type="Proteomes" id="UP000011115"/>
    </source>
</evidence>
<proteinExistence type="predicted"/>
<keyword evidence="3" id="KW-1185">Reference proteome</keyword>
<dbReference type="HOGENOM" id="CLU_3110230_0_0_1"/>
<dbReference type="AlphaFoldDB" id="M1A5B9"/>
<organism evidence="2 3">
    <name type="scientific">Solanum tuberosum</name>
    <name type="common">Potato</name>
    <dbReference type="NCBI Taxonomy" id="4113"/>
    <lineage>
        <taxon>Eukaryota</taxon>
        <taxon>Viridiplantae</taxon>
        <taxon>Streptophyta</taxon>
        <taxon>Embryophyta</taxon>
        <taxon>Tracheophyta</taxon>
        <taxon>Spermatophyta</taxon>
        <taxon>Magnoliopsida</taxon>
        <taxon>eudicotyledons</taxon>
        <taxon>Gunneridae</taxon>
        <taxon>Pentapetalae</taxon>
        <taxon>asterids</taxon>
        <taxon>lamiids</taxon>
        <taxon>Solanales</taxon>
        <taxon>Solanaceae</taxon>
        <taxon>Solanoideae</taxon>
        <taxon>Solaneae</taxon>
        <taxon>Solanum</taxon>
    </lineage>
</organism>
<dbReference type="InParanoid" id="M1A5B9"/>
<name>M1A5B9_SOLTU</name>
<reference evidence="2" key="2">
    <citation type="submission" date="2015-06" db="UniProtKB">
        <authorList>
            <consortium name="EnsemblPlants"/>
        </authorList>
    </citation>
    <scope>IDENTIFICATION</scope>
    <source>
        <strain evidence="2">DM1-3 516 R44</strain>
    </source>
</reference>